<dbReference type="Proteomes" id="UP000605392">
    <property type="component" value="Unassembled WGS sequence"/>
</dbReference>
<evidence type="ECO:0000313" key="2">
    <source>
        <dbReference type="Proteomes" id="UP000605392"/>
    </source>
</evidence>
<accession>A0ACB5PUJ6</accession>
<name>A0ACB5PUJ6_9BACT</name>
<sequence>MRQVRPIRPLSPFKPWLMPSASSEKAQVARPATHSAESIVEPWIPFEESLLDVSLTFLGAAHCVTGSKYLLTLDKGPKRRQLMIDCGLFQGLKELRLRNWEPLPLPVPDLEAVVLTHAHIDHSGYLPRLVREGFRGAIFCTDATADLLEIMLLDSAKLQEEEAVYANAKGYSKHHPAEPLYTTADARQVLTLLRSVPYDLPVEVTDQVQVVFRDAGHILGSAIAEMTVKGLQQSKKLVFSGDLGRYDNPVLFDPTPIETADVLLVESTYGDRDTRIQDPEQELARLVNEALGRGGVLLIAAFAVGRTQTLLYYLKKLRQEGRVPTVPIYVDSPMGIRVTSLFQHHAGAHRLGENNPFYFENLTFVSEQQQSKALNQLMGSAIIISSSGMLTGGRIIHHLYHRLPRPQDTLLLVGYQAEGTRGRDLQDGAPQIKMFGQWVPVHCHVAELDGFSAHADRSELLRWLRNFKKPPKRTFVVHGEPAAANSLAESMRHDLKWSSVIVPEYRESAKLFTGI</sequence>
<protein>
    <submittedName>
        <fullName evidence="1">MBL fold metallo-hydrolase</fullName>
    </submittedName>
</protein>
<organism evidence="1 2">
    <name type="scientific">Hymenobacter qilianensis</name>
    <dbReference type="NCBI Taxonomy" id="1385715"/>
    <lineage>
        <taxon>Bacteria</taxon>
        <taxon>Pseudomonadati</taxon>
        <taxon>Bacteroidota</taxon>
        <taxon>Cytophagia</taxon>
        <taxon>Cytophagales</taxon>
        <taxon>Hymenobacteraceae</taxon>
        <taxon>Hymenobacter</taxon>
    </lineage>
</organism>
<gene>
    <name evidence="1" type="ORF">GCM10011375_30780</name>
</gene>
<evidence type="ECO:0000313" key="1">
    <source>
        <dbReference type="EMBL" id="GGF73534.1"/>
    </source>
</evidence>
<reference evidence="1 2" key="1">
    <citation type="journal article" date="2019" name="Int. J. Syst. Evol. Microbiol.">
        <title>The Global Catalogue of Microorganisms (GCM) 10K type strain sequencing project: providing services to taxonomists for standard genome sequencing and annotation.</title>
        <authorList>
            <consortium name="The Broad Institute Genomics Platform"/>
            <consortium name="The Broad Institute Genome Sequencing Center for Infectious Disease"/>
            <person name="Wu L."/>
            <person name="Ma J."/>
        </authorList>
    </citation>
    <scope>NUCLEOTIDE SEQUENCE [LARGE SCALE GENOMIC DNA]</scope>
    <source>
        <strain evidence="1 2">CGMCC 1.12720</strain>
    </source>
</reference>
<proteinExistence type="predicted"/>
<dbReference type="EMBL" id="BMFN01000003">
    <property type="protein sequence ID" value="GGF73534.1"/>
    <property type="molecule type" value="Genomic_DNA"/>
</dbReference>
<comment type="caution">
    <text evidence="1">The sequence shown here is derived from an EMBL/GenBank/DDBJ whole genome shotgun (WGS) entry which is preliminary data.</text>
</comment>
<keyword evidence="2" id="KW-1185">Reference proteome</keyword>